<organism evidence="1 2">
    <name type="scientific">Sporosarcina saromensis</name>
    <dbReference type="NCBI Taxonomy" id="359365"/>
    <lineage>
        <taxon>Bacteria</taxon>
        <taxon>Bacillati</taxon>
        <taxon>Bacillota</taxon>
        <taxon>Bacilli</taxon>
        <taxon>Bacillales</taxon>
        <taxon>Caryophanaceae</taxon>
        <taxon>Sporosarcina</taxon>
    </lineage>
</organism>
<accession>A0ABU4GE55</accession>
<dbReference type="Proteomes" id="UP001282284">
    <property type="component" value="Unassembled WGS sequence"/>
</dbReference>
<dbReference type="PANTHER" id="PTHR34822:SF1">
    <property type="entry name" value="GRPB FAMILY PROTEIN"/>
    <property type="match status" value="1"/>
</dbReference>
<protein>
    <submittedName>
        <fullName evidence="1">GrpB family protein</fullName>
    </submittedName>
</protein>
<sequence>MLGLNKDEVTLLPHEPKWKMLFEQEKKLLQSLIGKHIVDIQHIGSTAIANIAAKPMLDVLIGVEKLEDVKKFDKYQLKDAAIYQLRAEVEGKVVFAKFADLEALTKTHVYHIVEYGGDWWLQHTLFRDYLNKYPETAVEYERLKKELATKYPTNERSYADAKKEFVDVIHQKAMKELSVK</sequence>
<evidence type="ECO:0000313" key="1">
    <source>
        <dbReference type="EMBL" id="MDW0115265.1"/>
    </source>
</evidence>
<gene>
    <name evidence="1" type="ORF">QT711_19115</name>
</gene>
<dbReference type="Pfam" id="PF04229">
    <property type="entry name" value="GrpB"/>
    <property type="match status" value="1"/>
</dbReference>
<keyword evidence="2" id="KW-1185">Reference proteome</keyword>
<dbReference type="EMBL" id="JAUBDI010000036">
    <property type="protein sequence ID" value="MDW0115265.1"/>
    <property type="molecule type" value="Genomic_DNA"/>
</dbReference>
<dbReference type="InterPro" id="IPR007344">
    <property type="entry name" value="GrpB/CoaE"/>
</dbReference>
<dbReference type="RefSeq" id="WP_317946864.1">
    <property type="nucleotide sequence ID" value="NZ_JAUBDI010000036.1"/>
</dbReference>
<dbReference type="PANTHER" id="PTHR34822">
    <property type="entry name" value="GRPB DOMAIN PROTEIN (AFU_ORTHOLOGUE AFUA_1G01530)"/>
    <property type="match status" value="1"/>
</dbReference>
<name>A0ABU4GE55_9BACL</name>
<dbReference type="Gene3D" id="3.30.460.10">
    <property type="entry name" value="Beta Polymerase, domain 2"/>
    <property type="match status" value="1"/>
</dbReference>
<comment type="caution">
    <text evidence="1">The sequence shown here is derived from an EMBL/GenBank/DDBJ whole genome shotgun (WGS) entry which is preliminary data.</text>
</comment>
<dbReference type="SUPFAM" id="SSF81301">
    <property type="entry name" value="Nucleotidyltransferase"/>
    <property type="match status" value="1"/>
</dbReference>
<evidence type="ECO:0000313" key="2">
    <source>
        <dbReference type="Proteomes" id="UP001282284"/>
    </source>
</evidence>
<proteinExistence type="predicted"/>
<dbReference type="InterPro" id="IPR043519">
    <property type="entry name" value="NT_sf"/>
</dbReference>
<reference evidence="1 2" key="1">
    <citation type="submission" date="2023-06" db="EMBL/GenBank/DDBJ databases">
        <title>Sporosarcina sp. nov., isolated from Korean traditional fermented seafood 'Jeotgal'.</title>
        <authorList>
            <person name="Yang A.I."/>
            <person name="Shin N.-R."/>
        </authorList>
    </citation>
    <scope>NUCLEOTIDE SEQUENCE [LARGE SCALE GENOMIC DNA]</scope>
    <source>
        <strain evidence="1 2">KCTC13119</strain>
    </source>
</reference>